<feature type="coiled-coil region" evidence="1">
    <location>
        <begin position="124"/>
        <end position="155"/>
    </location>
</feature>
<comment type="caution">
    <text evidence="3">The sequence shown here is derived from an EMBL/GenBank/DDBJ whole genome shotgun (WGS) entry which is preliminary data.</text>
</comment>
<keyword evidence="4" id="KW-1185">Reference proteome</keyword>
<dbReference type="Proteomes" id="UP000023152">
    <property type="component" value="Unassembled WGS sequence"/>
</dbReference>
<dbReference type="GO" id="GO:0008017">
    <property type="term" value="F:microtubule binding"/>
    <property type="evidence" value="ECO:0007669"/>
    <property type="project" value="TreeGrafter"/>
</dbReference>
<gene>
    <name evidence="3" type="ORF">RFI_19192</name>
</gene>
<dbReference type="Pfam" id="PF01031">
    <property type="entry name" value="Dynamin_M"/>
    <property type="match status" value="1"/>
</dbReference>
<dbReference type="InterPro" id="IPR000375">
    <property type="entry name" value="Dynamin_stalk"/>
</dbReference>
<name>X6MYE8_RETFI</name>
<protein>
    <submittedName>
        <fullName evidence="3">Interferon-induced GTP-binding protein Mx1</fullName>
    </submittedName>
</protein>
<organism evidence="3 4">
    <name type="scientific">Reticulomyxa filosa</name>
    <dbReference type="NCBI Taxonomy" id="46433"/>
    <lineage>
        <taxon>Eukaryota</taxon>
        <taxon>Sar</taxon>
        <taxon>Rhizaria</taxon>
        <taxon>Retaria</taxon>
        <taxon>Foraminifera</taxon>
        <taxon>Monothalamids</taxon>
        <taxon>Reticulomyxidae</taxon>
        <taxon>Reticulomyxa</taxon>
    </lineage>
</organism>
<feature type="domain" description="GED" evidence="2">
    <location>
        <begin position="547"/>
        <end position="637"/>
    </location>
</feature>
<accession>X6MYE8</accession>
<dbReference type="Pfam" id="PF02212">
    <property type="entry name" value="GED"/>
    <property type="match status" value="1"/>
</dbReference>
<dbReference type="Gene3D" id="3.40.50.300">
    <property type="entry name" value="P-loop containing nucleotide triphosphate hydrolases"/>
    <property type="match status" value="1"/>
</dbReference>
<dbReference type="GO" id="GO:0005525">
    <property type="term" value="F:GTP binding"/>
    <property type="evidence" value="ECO:0007669"/>
    <property type="project" value="InterPro"/>
</dbReference>
<dbReference type="InterPro" id="IPR027417">
    <property type="entry name" value="P-loop_NTPase"/>
</dbReference>
<reference evidence="3 4" key="1">
    <citation type="journal article" date="2013" name="Curr. Biol.">
        <title>The Genome of the Foraminiferan Reticulomyxa filosa.</title>
        <authorList>
            <person name="Glockner G."/>
            <person name="Hulsmann N."/>
            <person name="Schleicher M."/>
            <person name="Noegel A.A."/>
            <person name="Eichinger L."/>
            <person name="Gallinger C."/>
            <person name="Pawlowski J."/>
            <person name="Sierra R."/>
            <person name="Euteneuer U."/>
            <person name="Pillet L."/>
            <person name="Moustafa A."/>
            <person name="Platzer M."/>
            <person name="Groth M."/>
            <person name="Szafranski K."/>
            <person name="Schliwa M."/>
        </authorList>
    </citation>
    <scope>NUCLEOTIDE SEQUENCE [LARGE SCALE GENOMIC DNA]</scope>
</reference>
<dbReference type="PANTHER" id="PTHR11566">
    <property type="entry name" value="DYNAMIN"/>
    <property type="match status" value="1"/>
</dbReference>
<evidence type="ECO:0000313" key="4">
    <source>
        <dbReference type="Proteomes" id="UP000023152"/>
    </source>
</evidence>
<dbReference type="Gene3D" id="1.20.120.1240">
    <property type="entry name" value="Dynamin, middle domain"/>
    <property type="match status" value="1"/>
</dbReference>
<sequence>MINHYVSREEVIILNVLQCGDDPQTFGQDMGSYTVGLSKIDKEEISSVISKYKNLMTSYQVKIENVFFVRNRSNDDVYKDKMTLHKAQQREAWYFEKNKEDLSEIPKQCQGSVRLAERLHELLKAALKKLLPDISQRLEAKEKQLQEKRTVLGDEIEEKDKQSQLRRFLEEIFDQLNKSINAEPHDFALTPTDRSIKQTKTINLIFDRQIANKKDMPETIASCTGQRLRDFKKDIVECHCDSTFFEKGWFNELIEANQKFQNFRHIPSLTSPFVMNKKLEALILKFDAPCSSFALWLSLLFKNGIQTNKQQTNKIEIVQRVAQIVRSETNHIIEKVLEHYPNLCLAVCGEFEACLKKCESMCLSQVRQMIDIELSAKYTANSEFYTLGREIGQLLLPDDKKHATSYPSVLKIRCTEECKCDFSGVYVSEANSEPPQYYKLSADGTSSQNSFIVFAQQWYITKDPNKPNVDGNGVITSYDNNINNVNLNALTNQLKIKSGQTYQIIKDTKIIPISFAPLHNWRDKSILFDINIGSNEFEHFSNEQKEVVKESARMFAYWHLLKKRFIDLVCKLVIYHLVQALAQPENKGKLYDEIFGISDVMELMKEDYSRTEERKRVIKELEDIDSCHQRLYKIAKF</sequence>
<dbReference type="PROSITE" id="PS51388">
    <property type="entry name" value="GED"/>
    <property type="match status" value="1"/>
</dbReference>
<dbReference type="InterPro" id="IPR020850">
    <property type="entry name" value="GED_dom"/>
</dbReference>
<evidence type="ECO:0000259" key="2">
    <source>
        <dbReference type="PROSITE" id="PS51388"/>
    </source>
</evidence>
<dbReference type="GO" id="GO:0003924">
    <property type="term" value="F:GTPase activity"/>
    <property type="evidence" value="ECO:0007669"/>
    <property type="project" value="InterPro"/>
</dbReference>
<dbReference type="EMBL" id="ASPP01015510">
    <property type="protein sequence ID" value="ETO18100.1"/>
    <property type="molecule type" value="Genomic_DNA"/>
</dbReference>
<evidence type="ECO:0000313" key="3">
    <source>
        <dbReference type="EMBL" id="ETO18100.1"/>
    </source>
</evidence>
<dbReference type="AlphaFoldDB" id="X6MYE8"/>
<dbReference type="GO" id="GO:0016020">
    <property type="term" value="C:membrane"/>
    <property type="evidence" value="ECO:0007669"/>
    <property type="project" value="TreeGrafter"/>
</dbReference>
<proteinExistence type="predicted"/>
<keyword evidence="1" id="KW-0175">Coiled coil</keyword>
<dbReference type="InterPro" id="IPR022812">
    <property type="entry name" value="Dynamin"/>
</dbReference>
<evidence type="ECO:0000256" key="1">
    <source>
        <dbReference type="SAM" id="Coils"/>
    </source>
</evidence>
<dbReference type="GO" id="GO:0005874">
    <property type="term" value="C:microtubule"/>
    <property type="evidence" value="ECO:0007669"/>
    <property type="project" value="TreeGrafter"/>
</dbReference>
<dbReference type="GO" id="GO:0005737">
    <property type="term" value="C:cytoplasm"/>
    <property type="evidence" value="ECO:0007669"/>
    <property type="project" value="TreeGrafter"/>
</dbReference>
<dbReference type="InterPro" id="IPR003130">
    <property type="entry name" value="GED"/>
</dbReference>